<name>W3WH17_PESFW</name>
<dbReference type="OrthoDB" id="4744076at2759"/>
<dbReference type="eggNOG" id="ENOG502SGN3">
    <property type="taxonomic scope" value="Eukaryota"/>
</dbReference>
<evidence type="ECO:0000256" key="1">
    <source>
        <dbReference type="SAM" id="MobiDB-lite"/>
    </source>
</evidence>
<dbReference type="EMBL" id="KI912124">
    <property type="protein sequence ID" value="ETS73089.1"/>
    <property type="molecule type" value="Genomic_DNA"/>
</dbReference>
<dbReference type="KEGG" id="pfy:PFICI_15264"/>
<keyword evidence="2" id="KW-1133">Transmembrane helix</keyword>
<dbReference type="InParanoid" id="W3WH17"/>
<evidence type="ECO:0000256" key="2">
    <source>
        <dbReference type="SAM" id="Phobius"/>
    </source>
</evidence>
<dbReference type="GeneID" id="19280277"/>
<dbReference type="Proteomes" id="UP000030651">
    <property type="component" value="Unassembled WGS sequence"/>
</dbReference>
<sequence>MAATNSSEALVCEFIEPNPDVTGTGIRVSIYTLCLAAGILKTLIQHVTSAENYAEFCQSLNSALQLQGLALLCTAIVETIERQLTLFHALCILHLLSLLGFGLVAQRKYHGGGLNRWLVLAFSRILIAGAFVALTTYIWITAPTFGSQPECNAETKYVVFGVSINATNDVFRYVLLALMAAMAVGWVLSMVFGVFFASCICGGARSSAKRLYGGNQDVVVLKNVWARVRVSDAKYKGSIFSGQIMELLVHTGINVYMIVTLEQMVRVNKLSEEESDWTFGQILALFVLLGVVVEVINILLSKLDSRSRVGAPEDGDTNLSHPMSGGVGNQQGMLLESESIV</sequence>
<accession>W3WH17</accession>
<protein>
    <submittedName>
        <fullName evidence="3">Uncharacterized protein</fullName>
    </submittedName>
</protein>
<dbReference type="AlphaFoldDB" id="W3WH17"/>
<organism evidence="3 4">
    <name type="scientific">Pestalotiopsis fici (strain W106-1 / CGMCC3.15140)</name>
    <dbReference type="NCBI Taxonomy" id="1229662"/>
    <lineage>
        <taxon>Eukaryota</taxon>
        <taxon>Fungi</taxon>
        <taxon>Dikarya</taxon>
        <taxon>Ascomycota</taxon>
        <taxon>Pezizomycotina</taxon>
        <taxon>Sordariomycetes</taxon>
        <taxon>Xylariomycetidae</taxon>
        <taxon>Amphisphaeriales</taxon>
        <taxon>Sporocadaceae</taxon>
        <taxon>Pestalotiopsis</taxon>
    </lineage>
</organism>
<gene>
    <name evidence="3" type="ORF">PFICI_15264</name>
</gene>
<keyword evidence="4" id="KW-1185">Reference proteome</keyword>
<reference evidence="4" key="1">
    <citation type="journal article" date="2015" name="BMC Genomics">
        <title>Genomic and transcriptomic analysis of the endophytic fungus Pestalotiopsis fici reveals its lifestyle and high potential for synthesis of natural products.</title>
        <authorList>
            <person name="Wang X."/>
            <person name="Zhang X."/>
            <person name="Liu L."/>
            <person name="Xiang M."/>
            <person name="Wang W."/>
            <person name="Sun X."/>
            <person name="Che Y."/>
            <person name="Guo L."/>
            <person name="Liu G."/>
            <person name="Guo L."/>
            <person name="Wang C."/>
            <person name="Yin W.B."/>
            <person name="Stadler M."/>
            <person name="Zhang X."/>
            <person name="Liu X."/>
        </authorList>
    </citation>
    <scope>NUCLEOTIDE SEQUENCE [LARGE SCALE GENOMIC DNA]</scope>
    <source>
        <strain evidence="4">W106-1 / CGMCC3.15140</strain>
    </source>
</reference>
<feature type="transmembrane region" description="Helical" evidence="2">
    <location>
        <begin position="239"/>
        <end position="259"/>
    </location>
</feature>
<feature type="transmembrane region" description="Helical" evidence="2">
    <location>
        <begin position="173"/>
        <end position="201"/>
    </location>
</feature>
<dbReference type="HOGENOM" id="CLU_052677_0_0_1"/>
<keyword evidence="2" id="KW-0472">Membrane</keyword>
<feature type="transmembrane region" description="Helical" evidence="2">
    <location>
        <begin position="117"/>
        <end position="140"/>
    </location>
</feature>
<feature type="transmembrane region" description="Helical" evidence="2">
    <location>
        <begin position="279"/>
        <end position="300"/>
    </location>
</feature>
<dbReference type="OMA" id="LCTAIYQ"/>
<evidence type="ECO:0000313" key="4">
    <source>
        <dbReference type="Proteomes" id="UP000030651"/>
    </source>
</evidence>
<proteinExistence type="predicted"/>
<evidence type="ECO:0000313" key="3">
    <source>
        <dbReference type="EMBL" id="ETS73089.1"/>
    </source>
</evidence>
<dbReference type="RefSeq" id="XP_007842036.1">
    <property type="nucleotide sequence ID" value="XM_007843845.1"/>
</dbReference>
<keyword evidence="2" id="KW-0812">Transmembrane</keyword>
<feature type="region of interest" description="Disordered" evidence="1">
    <location>
        <begin position="307"/>
        <end position="330"/>
    </location>
</feature>
<feature type="transmembrane region" description="Helical" evidence="2">
    <location>
        <begin position="86"/>
        <end position="105"/>
    </location>
</feature>